<dbReference type="EMBL" id="AP024086">
    <property type="protein sequence ID" value="BCL62868.1"/>
    <property type="molecule type" value="Genomic_DNA"/>
</dbReference>
<dbReference type="PIRSF" id="PIRSF006066">
    <property type="entry name" value="HI0050"/>
    <property type="match status" value="1"/>
</dbReference>
<evidence type="ECO:0000313" key="9">
    <source>
        <dbReference type="EMBL" id="BCL62868.1"/>
    </source>
</evidence>
<gene>
    <name evidence="9" type="ORF">DGMP_35610</name>
</gene>
<feature type="transmembrane region" description="Helical" evidence="7">
    <location>
        <begin position="7"/>
        <end position="30"/>
    </location>
</feature>
<evidence type="ECO:0000256" key="6">
    <source>
        <dbReference type="ARBA" id="ARBA00023136"/>
    </source>
</evidence>
<keyword evidence="3" id="KW-0997">Cell inner membrane</keyword>
<feature type="transmembrane region" description="Helical" evidence="7">
    <location>
        <begin position="309"/>
        <end position="339"/>
    </location>
</feature>
<dbReference type="GO" id="GO:0005886">
    <property type="term" value="C:plasma membrane"/>
    <property type="evidence" value="ECO:0007669"/>
    <property type="project" value="UniProtKB-SubCell"/>
</dbReference>
<feature type="transmembrane region" description="Helical" evidence="7">
    <location>
        <begin position="351"/>
        <end position="375"/>
    </location>
</feature>
<evidence type="ECO:0000256" key="3">
    <source>
        <dbReference type="ARBA" id="ARBA00022519"/>
    </source>
</evidence>
<organism evidence="9 10">
    <name type="scientific">Desulfomarina profundi</name>
    <dbReference type="NCBI Taxonomy" id="2772557"/>
    <lineage>
        <taxon>Bacteria</taxon>
        <taxon>Pseudomonadati</taxon>
        <taxon>Thermodesulfobacteriota</taxon>
        <taxon>Desulfobulbia</taxon>
        <taxon>Desulfobulbales</taxon>
        <taxon>Desulfobulbaceae</taxon>
        <taxon>Desulfomarina</taxon>
    </lineage>
</organism>
<feature type="transmembrane region" description="Helical" evidence="7">
    <location>
        <begin position="167"/>
        <end position="188"/>
    </location>
</feature>
<proteinExistence type="predicted"/>
<dbReference type="InterPro" id="IPR004681">
    <property type="entry name" value="TRAP_DctM"/>
</dbReference>
<accession>A0A8D5JER9</accession>
<feature type="transmembrane region" description="Helical" evidence="7">
    <location>
        <begin position="50"/>
        <end position="67"/>
    </location>
</feature>
<dbReference type="InterPro" id="IPR010656">
    <property type="entry name" value="DctM"/>
</dbReference>
<evidence type="ECO:0000256" key="7">
    <source>
        <dbReference type="SAM" id="Phobius"/>
    </source>
</evidence>
<feature type="transmembrane region" description="Helical" evidence="7">
    <location>
        <begin position="268"/>
        <end position="289"/>
    </location>
</feature>
<feature type="domain" description="TRAP C4-dicarboxylate transport system permease DctM subunit" evidence="8">
    <location>
        <begin position="7"/>
        <end position="412"/>
    </location>
</feature>
<protein>
    <recommendedName>
        <fullName evidence="8">TRAP C4-dicarboxylate transport system permease DctM subunit domain-containing protein</fullName>
    </recommendedName>
</protein>
<dbReference type="PANTHER" id="PTHR33362:SF5">
    <property type="entry name" value="C4-DICARBOXYLATE TRAP TRANSPORTER LARGE PERMEASE PROTEIN DCTM"/>
    <property type="match status" value="1"/>
</dbReference>
<keyword evidence="4 7" id="KW-0812">Transmembrane</keyword>
<keyword evidence="2" id="KW-1003">Cell membrane</keyword>
<dbReference type="KEGG" id="dbk:DGMP_35610"/>
<feature type="transmembrane region" description="Helical" evidence="7">
    <location>
        <begin position="132"/>
        <end position="155"/>
    </location>
</feature>
<dbReference type="NCBIfam" id="TIGR00786">
    <property type="entry name" value="dctM"/>
    <property type="match status" value="1"/>
</dbReference>
<dbReference type="GO" id="GO:0022857">
    <property type="term" value="F:transmembrane transporter activity"/>
    <property type="evidence" value="ECO:0007669"/>
    <property type="project" value="TreeGrafter"/>
</dbReference>
<evidence type="ECO:0000256" key="1">
    <source>
        <dbReference type="ARBA" id="ARBA00004429"/>
    </source>
</evidence>
<evidence type="ECO:0000256" key="4">
    <source>
        <dbReference type="ARBA" id="ARBA00022692"/>
    </source>
</evidence>
<feature type="transmembrane region" description="Helical" evidence="7">
    <location>
        <begin position="220"/>
        <end position="247"/>
    </location>
</feature>
<name>A0A8D5JER9_9BACT</name>
<feature type="transmembrane region" description="Helical" evidence="7">
    <location>
        <begin position="395"/>
        <end position="417"/>
    </location>
</feature>
<dbReference type="RefSeq" id="WP_228855176.1">
    <property type="nucleotide sequence ID" value="NZ_AP024086.1"/>
</dbReference>
<keyword evidence="10" id="KW-1185">Reference proteome</keyword>
<dbReference type="PANTHER" id="PTHR33362">
    <property type="entry name" value="SIALIC ACID TRAP TRANSPORTER PERMEASE PROTEIN SIAT-RELATED"/>
    <property type="match status" value="1"/>
</dbReference>
<sequence>MNILKILVLVLALLRTPLFLIISALALLSFSSADIDISVVIIEMSRLADTPLLVSLPLFIFAGILLSESKAPRRMLKFSQLFLGWLPGGLAVITLLVCAVFTAFTGASGVTIFALGGLLLPALLKDGYSERFSMGLITSSGSLGLLFPPSLPLILYGVIAESRIDQLFLAGILPGILMLILLMGYSILQRPKREIDTPETTLEEKITTLREIGWELPLPVILLGGIYGGIFVPGEAAAVTALYVLVVELFIHRDIPFSALASIMSKSMILFGGILVILAASMASTNYLIDQEVPTRLFTFIQTYIDSRYTFLLLLNIFLLIVGAMLDIFSALVLIVPLILPIATGYGVDPVHLGIIFLTNLQIGYCTPPVGLNLFLASYRFEKPITELYRSTLPFLALLLVTLIIITYFPWLSLALIRFAG</sequence>
<dbReference type="Pfam" id="PF06808">
    <property type="entry name" value="DctM"/>
    <property type="match status" value="1"/>
</dbReference>
<evidence type="ECO:0000256" key="2">
    <source>
        <dbReference type="ARBA" id="ARBA00022475"/>
    </source>
</evidence>
<dbReference type="Proteomes" id="UP000826725">
    <property type="component" value="Chromosome"/>
</dbReference>
<evidence type="ECO:0000313" key="10">
    <source>
        <dbReference type="Proteomes" id="UP000826725"/>
    </source>
</evidence>
<feature type="transmembrane region" description="Helical" evidence="7">
    <location>
        <begin position="88"/>
        <end position="120"/>
    </location>
</feature>
<evidence type="ECO:0000259" key="8">
    <source>
        <dbReference type="Pfam" id="PF06808"/>
    </source>
</evidence>
<comment type="subcellular location">
    <subcellularLocation>
        <location evidence="1">Cell inner membrane</location>
        <topology evidence="1">Multi-pass membrane protein</topology>
    </subcellularLocation>
</comment>
<dbReference type="AlphaFoldDB" id="A0A8D5JER9"/>
<reference evidence="9" key="1">
    <citation type="submission" date="2020-09" db="EMBL/GenBank/DDBJ databases">
        <title>Desulfogranum mesoprofundum gen. nov., sp. nov., a novel mesophilic, sulfate-reducing chemolithoautotroph isolated from a deep-sea hydrothermal vent chimney in the Suiyo Seamount.</title>
        <authorList>
            <person name="Hashimoto Y."/>
            <person name="Nakagawa S."/>
        </authorList>
    </citation>
    <scope>NUCLEOTIDE SEQUENCE</scope>
    <source>
        <strain evidence="9">KT2</strain>
    </source>
</reference>
<evidence type="ECO:0000256" key="5">
    <source>
        <dbReference type="ARBA" id="ARBA00022989"/>
    </source>
</evidence>
<keyword evidence="6 7" id="KW-0472">Membrane</keyword>
<keyword evidence="5 7" id="KW-1133">Transmembrane helix</keyword>